<dbReference type="GO" id="GO:0005975">
    <property type="term" value="P:carbohydrate metabolic process"/>
    <property type="evidence" value="ECO:0007669"/>
    <property type="project" value="InterPro"/>
</dbReference>
<dbReference type="InterPro" id="IPR008928">
    <property type="entry name" value="6-hairpin_glycosidase_sf"/>
</dbReference>
<gene>
    <name evidence="1" type="ORF">K227x_54570</name>
</gene>
<reference evidence="1 2" key="1">
    <citation type="submission" date="2019-02" db="EMBL/GenBank/DDBJ databases">
        <title>Deep-cultivation of Planctomycetes and their phenomic and genomic characterization uncovers novel biology.</title>
        <authorList>
            <person name="Wiegand S."/>
            <person name="Jogler M."/>
            <person name="Boedeker C."/>
            <person name="Pinto D."/>
            <person name="Vollmers J."/>
            <person name="Rivas-Marin E."/>
            <person name="Kohn T."/>
            <person name="Peeters S.H."/>
            <person name="Heuer A."/>
            <person name="Rast P."/>
            <person name="Oberbeckmann S."/>
            <person name="Bunk B."/>
            <person name="Jeske O."/>
            <person name="Meyerdierks A."/>
            <person name="Storesund J.E."/>
            <person name="Kallscheuer N."/>
            <person name="Luecker S."/>
            <person name="Lage O.M."/>
            <person name="Pohl T."/>
            <person name="Merkel B.J."/>
            <person name="Hornburger P."/>
            <person name="Mueller R.-W."/>
            <person name="Bruemmer F."/>
            <person name="Labrenz M."/>
            <person name="Spormann A.M."/>
            <person name="Op den Camp H."/>
            <person name="Overmann J."/>
            <person name="Amann R."/>
            <person name="Jetten M.S.M."/>
            <person name="Mascher T."/>
            <person name="Medema M.H."/>
            <person name="Devos D.P."/>
            <person name="Kaster A.-K."/>
            <person name="Ovreas L."/>
            <person name="Rohde M."/>
            <person name="Galperin M.Y."/>
            <person name="Jogler C."/>
        </authorList>
    </citation>
    <scope>NUCLEOTIDE SEQUENCE [LARGE SCALE GENOMIC DNA]</scope>
    <source>
        <strain evidence="1 2">K22_7</strain>
    </source>
</reference>
<protein>
    <submittedName>
        <fullName evidence="1">Uncharacterized protein</fullName>
    </submittedName>
</protein>
<dbReference type="Proteomes" id="UP000318538">
    <property type="component" value="Chromosome"/>
</dbReference>
<organism evidence="1 2">
    <name type="scientific">Rubripirellula lacrimiformis</name>
    <dbReference type="NCBI Taxonomy" id="1930273"/>
    <lineage>
        <taxon>Bacteria</taxon>
        <taxon>Pseudomonadati</taxon>
        <taxon>Planctomycetota</taxon>
        <taxon>Planctomycetia</taxon>
        <taxon>Pirellulales</taxon>
        <taxon>Pirellulaceae</taxon>
        <taxon>Rubripirellula</taxon>
    </lineage>
</organism>
<name>A0A517NIS5_9BACT</name>
<sequence length="952" mass="107234">MVKSDLAIECRDTMEMVVETPGWRSGQVAVWCSGHWVRRPPDTAISAIVFDTDRRFDLVSSPPRSLVVLLPNKDVDAALAKRLLDAHASSGAIGILASRSLAEQISEFPKEFGVLVVEDVGEAIEGLLGNLNLGDKSLAKLREACENRHATDSMPKPSEVIDYRLRLGEMLGFQIDASVTSSFESLESPVVFTRRFSDSRIDTRRLLEWIEEIDRTIVPLNDDLRSGLQASSGTIHLLASIGTTVAWAKWTSARNACEAIRLAVVDAREVLGTLEWGKIEHLEICIPNRSRSIDLASGPDRRWLFQDTVLGKVGLKISFAGDPSRFRLVTPRAIAQAGLSHRDWIAAFCDDIGLPQVSSRRGVVDVEAFWAETHLIPIRNSAAVPIAVPSSIEDVLPKDVLRQSVVDLFVSGRVDVKRQQKLGFAAEEVHFCWRAKGRVLAEQRFDRMTVCDALSGGFEQLTHQTLRHCDAVEICIASDVRRVSFVRKAWPDGRVDRGVVGWIVDNVQEQGGQILLTPQKSIAANRSLEKWIQVLQRKKGGSADVDIRKAVVRKFRASQYLVRFNAGDATISTVDQLLHGAPTVDESEVTSERLLDLERLQANYLIRSVQPDGRMTYLYYPSTGQEDLSRNNQIRQWMATLALARVCRCDRSYAVESDQLQQTLVKNVAHNVRSFTSIDHHGRGRVDDAGKVKLGAVALSWLAIEESGLSSDYSTLQDAFMRTIDFLWQEDGSFRTFLIPPKRNDNQNFYSGEALLAWSHRLSTGDFLKHTELLERFMRSAWHYKRWHLANRNPAFIPWHTQAYYRVWERTSDNDLAKWILEMNDWLLAVQQWDDAPYADCRGRFHDPSRPFGPPHASSTGVYLEGLADAYLLAARLEDIERADSYLTAIRRGLRSLFQLTFKNDADMFYVQKRERLRGGVRTTVGNNVVRVDNVQHGLMAIQKIIANEIPI</sequence>
<dbReference type="AlphaFoldDB" id="A0A517NIS5"/>
<proteinExistence type="predicted"/>
<evidence type="ECO:0000313" key="1">
    <source>
        <dbReference type="EMBL" id="QDT07032.1"/>
    </source>
</evidence>
<accession>A0A517NIS5</accession>
<dbReference type="EMBL" id="CP036525">
    <property type="protein sequence ID" value="QDT07032.1"/>
    <property type="molecule type" value="Genomic_DNA"/>
</dbReference>
<dbReference type="KEGG" id="rlc:K227x_54570"/>
<dbReference type="SUPFAM" id="SSF48208">
    <property type="entry name" value="Six-hairpin glycosidases"/>
    <property type="match status" value="1"/>
</dbReference>
<evidence type="ECO:0000313" key="2">
    <source>
        <dbReference type="Proteomes" id="UP000318538"/>
    </source>
</evidence>
<keyword evidence="2" id="KW-1185">Reference proteome</keyword>